<evidence type="ECO:0000313" key="5">
    <source>
        <dbReference type="EMBL" id="TQE39642.1"/>
    </source>
</evidence>
<dbReference type="GO" id="GO:0004016">
    <property type="term" value="F:adenylate cyclase activity"/>
    <property type="evidence" value="ECO:0007669"/>
    <property type="project" value="TreeGrafter"/>
</dbReference>
<dbReference type="GO" id="GO:0005737">
    <property type="term" value="C:cytoplasm"/>
    <property type="evidence" value="ECO:0007669"/>
    <property type="project" value="TreeGrafter"/>
</dbReference>
<dbReference type="AlphaFoldDB" id="A0AAE8W713"/>
<keyword evidence="1" id="KW-0547">Nucleotide-binding</keyword>
<organism evidence="5 6">
    <name type="scientific">Streptomyces ipomoeae</name>
    <dbReference type="NCBI Taxonomy" id="103232"/>
    <lineage>
        <taxon>Bacteria</taxon>
        <taxon>Bacillati</taxon>
        <taxon>Actinomycetota</taxon>
        <taxon>Actinomycetes</taxon>
        <taxon>Kitasatosporales</taxon>
        <taxon>Streptomycetaceae</taxon>
        <taxon>Streptomyces</taxon>
    </lineage>
</organism>
<proteinExistence type="predicted"/>
<dbReference type="CDD" id="cd06170">
    <property type="entry name" value="LuxR_C_like"/>
    <property type="match status" value="1"/>
</dbReference>
<dbReference type="PANTHER" id="PTHR16305">
    <property type="entry name" value="TESTICULAR SOLUBLE ADENYLYL CYCLASE"/>
    <property type="match status" value="1"/>
</dbReference>
<dbReference type="InterPro" id="IPR000792">
    <property type="entry name" value="Tscrpt_reg_LuxR_C"/>
</dbReference>
<dbReference type="Pfam" id="PF00196">
    <property type="entry name" value="GerE"/>
    <property type="match status" value="1"/>
</dbReference>
<evidence type="ECO:0000259" key="4">
    <source>
        <dbReference type="PROSITE" id="PS50043"/>
    </source>
</evidence>
<dbReference type="SMART" id="SM00421">
    <property type="entry name" value="HTH_LUXR"/>
    <property type="match status" value="1"/>
</dbReference>
<dbReference type="InterPro" id="IPR041664">
    <property type="entry name" value="AAA_16"/>
</dbReference>
<feature type="domain" description="HTH luxR-type" evidence="4">
    <location>
        <begin position="891"/>
        <end position="956"/>
    </location>
</feature>
<dbReference type="EMBL" id="SPAZ01000022">
    <property type="protein sequence ID" value="TQE39642.1"/>
    <property type="molecule type" value="Genomic_DNA"/>
</dbReference>
<feature type="region of interest" description="Disordered" evidence="3">
    <location>
        <begin position="871"/>
        <end position="895"/>
    </location>
</feature>
<dbReference type="InterPro" id="IPR036388">
    <property type="entry name" value="WH-like_DNA-bd_sf"/>
</dbReference>
<evidence type="ECO:0000256" key="3">
    <source>
        <dbReference type="SAM" id="MobiDB-lite"/>
    </source>
</evidence>
<name>A0AAE8W713_9ACTN</name>
<gene>
    <name evidence="5" type="ORF">Sipo8835_01690</name>
</gene>
<evidence type="ECO:0000313" key="6">
    <source>
        <dbReference type="Proteomes" id="UP000318720"/>
    </source>
</evidence>
<evidence type="ECO:0000256" key="1">
    <source>
        <dbReference type="ARBA" id="ARBA00022741"/>
    </source>
</evidence>
<dbReference type="PANTHER" id="PTHR16305:SF35">
    <property type="entry name" value="TRANSCRIPTIONAL ACTIVATOR DOMAIN"/>
    <property type="match status" value="1"/>
</dbReference>
<accession>A0AAE8W713</accession>
<sequence>MPPQETSDKGSVYMLVDRAFELRILDDVLGTAATGYGTSVVVSGPIGSGRSQLLDTLAERESADGFRVLRAVGTPMEEDHAFGVVRQLFDVVLDEASPATLDGWWEGIRADVEPLFADGAAMLETPSLPTDRLAAVLQGLTTMTCRMGADRPTLLLVDDLHWADEVSLAWLNYLAKRMSGTRVAIVAAVQEGSAAAERQPVGEFVSSADHTLQPGALSAAGVGALVTRWFGEAGDDSFVLACHEVTGGNPLFVTAVLAELAALGHRPTAEHAAAARRSRPVALRERLPRYLACLGSAQLRLVRAAALLHDTADAELTRSVAGLDAQVCDESARGLRRIGLLTYDPSYRFPHPSVQEAIAESMTAAEEEELRVRAARLLHVDSQQVELAAEQLTAVAAPQGRWAVGVLRQAARTALAAGRPEAAAAYLRRALLDASADGGDRGALLASLGTAEREFDPPASVRHLIQAVPLLASPGEGAAVAARLSLMAIGHGLPHVRELIRLTAADLGPPDRLSGPQREVALSLEARCRYLDLPKPAVLEASAERPRALSPDLPLDTVAERELAAVLLYEAVLTGRTTAREAARLSERILEREPATPNHVHSTLPLVVFTLAAADAPDRAAPWLELAGGRGQGPTTPSAHPLVLVEEAWLLKASGKPALAQARAREAVEAGGICPEHCGPTALIAMGDLALETNDNGLAGHLRQGVPFPSRQLSVTTPVERFLSGVETAVGDDPRTGVQQIVSFGRLLERVGWHNPALVPWRSIAADLHWRLGEREQAQDLIEEAYESALAWGAPAALGRVLRIRGGLREGEEGVALLHESARVLEDSADRWELSKAHHALGKRLRALSHPMAEEHVRYARELADECGMSRPARRVRTGPEPQSPAPATGKGTGTAVLTATELRVARLAARGRTNQEIARDAGVTSRAVEKALTKVYRKLGIQGRAGLAEALGPLADGPG</sequence>
<dbReference type="SUPFAM" id="SSF46894">
    <property type="entry name" value="C-terminal effector domain of the bipartite response regulators"/>
    <property type="match status" value="1"/>
</dbReference>
<dbReference type="InterPro" id="IPR016032">
    <property type="entry name" value="Sig_transdc_resp-reg_C-effctor"/>
</dbReference>
<dbReference type="GO" id="GO:0006355">
    <property type="term" value="P:regulation of DNA-templated transcription"/>
    <property type="evidence" value="ECO:0007669"/>
    <property type="project" value="InterPro"/>
</dbReference>
<dbReference type="InterPro" id="IPR027417">
    <property type="entry name" value="P-loop_NTPase"/>
</dbReference>
<dbReference type="Proteomes" id="UP000318720">
    <property type="component" value="Unassembled WGS sequence"/>
</dbReference>
<dbReference type="Pfam" id="PF13191">
    <property type="entry name" value="AAA_16"/>
    <property type="match status" value="1"/>
</dbReference>
<dbReference type="GO" id="GO:0005524">
    <property type="term" value="F:ATP binding"/>
    <property type="evidence" value="ECO:0007669"/>
    <property type="project" value="UniProtKB-KW"/>
</dbReference>
<dbReference type="PROSITE" id="PS50043">
    <property type="entry name" value="HTH_LUXR_2"/>
    <property type="match status" value="1"/>
</dbReference>
<comment type="caution">
    <text evidence="5">The sequence shown here is derived from an EMBL/GenBank/DDBJ whole genome shotgun (WGS) entry which is preliminary data.</text>
</comment>
<keyword evidence="2" id="KW-0067">ATP-binding</keyword>
<protein>
    <submittedName>
        <fullName evidence="5">LuxR family transcriptional regulator</fullName>
    </submittedName>
</protein>
<evidence type="ECO:0000256" key="2">
    <source>
        <dbReference type="ARBA" id="ARBA00022840"/>
    </source>
</evidence>
<dbReference type="Gene3D" id="1.10.10.10">
    <property type="entry name" value="Winged helix-like DNA-binding domain superfamily/Winged helix DNA-binding domain"/>
    <property type="match status" value="1"/>
</dbReference>
<reference evidence="5 6" key="1">
    <citation type="submission" date="2019-03" db="EMBL/GenBank/DDBJ databases">
        <title>Comparative genomic analyses of the sweetpotato soil rot pathogen, Streptomyces ipomoeae.</title>
        <authorList>
            <person name="Ruschel Soares N."/>
            <person name="Badger J.H."/>
            <person name="Huguet-Tapia J.C."/>
            <person name="Clark C.A."/>
            <person name="Pettis G.S."/>
        </authorList>
    </citation>
    <scope>NUCLEOTIDE SEQUENCE [LARGE SCALE GENOMIC DNA]</scope>
    <source>
        <strain evidence="5 6">88-35</strain>
    </source>
</reference>
<dbReference type="GO" id="GO:0003677">
    <property type="term" value="F:DNA binding"/>
    <property type="evidence" value="ECO:0007669"/>
    <property type="project" value="InterPro"/>
</dbReference>
<dbReference type="SUPFAM" id="SSF52540">
    <property type="entry name" value="P-loop containing nucleoside triphosphate hydrolases"/>
    <property type="match status" value="1"/>
</dbReference>